<dbReference type="PROSITE" id="PS51368">
    <property type="entry name" value="UREASE_3"/>
    <property type="match status" value="1"/>
</dbReference>
<evidence type="ECO:0000259" key="4">
    <source>
        <dbReference type="PROSITE" id="PS51368"/>
    </source>
</evidence>
<feature type="domain" description="Urease" evidence="4">
    <location>
        <begin position="1"/>
        <end position="48"/>
    </location>
</feature>
<reference evidence="5 6" key="1">
    <citation type="journal article" date="2019" name="Microbiol. Resour. Announc.">
        <title>Complete Genome Sequence of Halomonas sulfidaeris Strain Esulfide1 Isolated from a Metal Sulfide Rock at a Depth of 2,200 Meters, Obtained Using Nanopore Sequencing.</title>
        <authorList>
            <person name="Saito M."/>
            <person name="Nishigata A."/>
            <person name="Galipon J."/>
            <person name="Arakawa K."/>
        </authorList>
    </citation>
    <scope>NUCLEOTIDE SEQUENCE [LARGE SCALE GENOMIC DNA]</scope>
    <source>
        <strain evidence="5 6">ATCC BAA-803</strain>
    </source>
</reference>
<dbReference type="GO" id="GO:0005737">
    <property type="term" value="C:cytoplasm"/>
    <property type="evidence" value="ECO:0007669"/>
    <property type="project" value="UniProtKB-SubCell"/>
</dbReference>
<comment type="caution">
    <text evidence="3">Lacks conserved residue(s) required for the propagation of feature annotation.</text>
</comment>
<evidence type="ECO:0000313" key="6">
    <source>
        <dbReference type="Proteomes" id="UP000320231"/>
    </source>
</evidence>
<evidence type="ECO:0000313" key="5">
    <source>
        <dbReference type="EMBL" id="BBI64915.1"/>
    </source>
</evidence>
<comment type="subcellular location">
    <subcellularLocation>
        <location evidence="3">Cytoplasm</location>
    </subcellularLocation>
</comment>
<dbReference type="Proteomes" id="UP000320231">
    <property type="component" value="Chromosome"/>
</dbReference>
<comment type="catalytic activity">
    <reaction evidence="2">
        <text>urea + 2 H2O + H(+) = hydrogencarbonate + 2 NH4(+)</text>
        <dbReference type="Rhea" id="RHEA:20557"/>
        <dbReference type="ChEBI" id="CHEBI:15377"/>
        <dbReference type="ChEBI" id="CHEBI:15378"/>
        <dbReference type="ChEBI" id="CHEBI:16199"/>
        <dbReference type="ChEBI" id="CHEBI:17544"/>
        <dbReference type="ChEBI" id="CHEBI:28938"/>
        <dbReference type="EC" id="3.5.1.5"/>
    </reaction>
</comment>
<sequence>MRKQDMKLNDACPDLTVDPQTYEVRCDGEILTCEPATELPLAQRYHLF</sequence>
<accession>A0A455UFP2</accession>
<dbReference type="GO" id="GO:0016151">
    <property type="term" value="F:nickel cation binding"/>
    <property type="evidence" value="ECO:0007669"/>
    <property type="project" value="InterPro"/>
</dbReference>
<dbReference type="KEGG" id="hsr:HSBAA_62210"/>
<dbReference type="PANTHER" id="PTHR33569:SF1">
    <property type="entry name" value="UREASE"/>
    <property type="match status" value="1"/>
</dbReference>
<proteinExistence type="predicted"/>
<name>A0A455UFP2_9GAMM</name>
<dbReference type="InterPro" id="IPR032466">
    <property type="entry name" value="Metal_Hydrolase"/>
</dbReference>
<dbReference type="SUPFAM" id="SSF51556">
    <property type="entry name" value="Metallo-dependent hydrolases"/>
    <property type="match status" value="1"/>
</dbReference>
<dbReference type="GO" id="GO:0009039">
    <property type="term" value="F:urease activity"/>
    <property type="evidence" value="ECO:0007669"/>
    <property type="project" value="UniProtKB-EC"/>
</dbReference>
<keyword evidence="3" id="KW-0963">Cytoplasm</keyword>
<organism evidence="5 6">
    <name type="scientific">Vreelandella sulfidaeris</name>
    <dbReference type="NCBI Taxonomy" id="115553"/>
    <lineage>
        <taxon>Bacteria</taxon>
        <taxon>Pseudomonadati</taxon>
        <taxon>Pseudomonadota</taxon>
        <taxon>Gammaproteobacteria</taxon>
        <taxon>Oceanospirillales</taxon>
        <taxon>Halomonadaceae</taxon>
        <taxon>Vreelandella</taxon>
    </lineage>
</organism>
<keyword evidence="1" id="KW-0378">Hydrolase</keyword>
<evidence type="ECO:0000256" key="1">
    <source>
        <dbReference type="ARBA" id="ARBA00022801"/>
    </source>
</evidence>
<evidence type="ECO:0000256" key="2">
    <source>
        <dbReference type="ARBA" id="ARBA00047778"/>
    </source>
</evidence>
<protein>
    <recommendedName>
        <fullName evidence="4">Urease domain-containing protein</fullName>
    </recommendedName>
</protein>
<dbReference type="InterPro" id="IPR050069">
    <property type="entry name" value="Urease_subunit"/>
</dbReference>
<dbReference type="InterPro" id="IPR017951">
    <property type="entry name" value="Urease_asu_c"/>
</dbReference>
<gene>
    <name evidence="5" type="ORF">HSBAA_62210</name>
</gene>
<dbReference type="EMBL" id="AP019514">
    <property type="protein sequence ID" value="BBI64915.1"/>
    <property type="molecule type" value="Genomic_DNA"/>
</dbReference>
<evidence type="ECO:0000256" key="3">
    <source>
        <dbReference type="PROSITE-ProRule" id="PRU00700"/>
    </source>
</evidence>
<dbReference type="AlphaFoldDB" id="A0A455UFP2"/>
<dbReference type="Gene3D" id="3.20.20.140">
    <property type="entry name" value="Metal-dependent hydrolases"/>
    <property type="match status" value="1"/>
</dbReference>
<dbReference type="PANTHER" id="PTHR33569">
    <property type="entry name" value="UREASE"/>
    <property type="match status" value="1"/>
</dbReference>